<dbReference type="STRING" id="282301.A0A267G4U2"/>
<evidence type="ECO:0000256" key="2">
    <source>
        <dbReference type="ARBA" id="ARBA00023043"/>
    </source>
</evidence>
<name>A0A267G4U2_9PLAT</name>
<keyword evidence="2 4" id="KW-0040">ANK repeat</keyword>
<dbReference type="PROSITE" id="PS50297">
    <property type="entry name" value="ANK_REP_REGION"/>
    <property type="match status" value="1"/>
</dbReference>
<dbReference type="PANTHER" id="PTHR14491:SF7">
    <property type="entry name" value="SOSONDOWAH, ISOFORM G"/>
    <property type="match status" value="1"/>
</dbReference>
<feature type="region of interest" description="Disordered" evidence="5">
    <location>
        <begin position="1"/>
        <end position="130"/>
    </location>
</feature>
<reference evidence="6 7" key="1">
    <citation type="submission" date="2017-06" db="EMBL/GenBank/DDBJ databases">
        <title>A platform for efficient transgenesis in Macrostomum lignano, a flatworm model organism for stem cell research.</title>
        <authorList>
            <person name="Berezikov E."/>
        </authorList>
    </citation>
    <scope>NUCLEOTIDE SEQUENCE [LARGE SCALE GENOMIC DNA]</scope>
    <source>
        <strain evidence="6">DV1</strain>
        <tissue evidence="6">Whole organism</tissue>
    </source>
</reference>
<feature type="compositionally biased region" description="Polar residues" evidence="5">
    <location>
        <begin position="120"/>
        <end position="130"/>
    </location>
</feature>
<feature type="compositionally biased region" description="Basic residues" evidence="5">
    <location>
        <begin position="400"/>
        <end position="409"/>
    </location>
</feature>
<evidence type="ECO:0000256" key="1">
    <source>
        <dbReference type="ARBA" id="ARBA00022737"/>
    </source>
</evidence>
<organism evidence="6 7">
    <name type="scientific">Macrostomum lignano</name>
    <dbReference type="NCBI Taxonomy" id="282301"/>
    <lineage>
        <taxon>Eukaryota</taxon>
        <taxon>Metazoa</taxon>
        <taxon>Spiralia</taxon>
        <taxon>Lophotrochozoa</taxon>
        <taxon>Platyhelminthes</taxon>
        <taxon>Rhabditophora</taxon>
        <taxon>Macrostomorpha</taxon>
        <taxon>Macrostomida</taxon>
        <taxon>Macrostomidae</taxon>
        <taxon>Macrostomum</taxon>
    </lineage>
</organism>
<dbReference type="EMBL" id="NIVC01000583">
    <property type="protein sequence ID" value="PAA80414.1"/>
    <property type="molecule type" value="Genomic_DNA"/>
</dbReference>
<gene>
    <name evidence="6" type="ORF">BOX15_Mlig007079g1</name>
</gene>
<keyword evidence="7" id="KW-1185">Reference proteome</keyword>
<dbReference type="InterPro" id="IPR002110">
    <property type="entry name" value="Ankyrin_rpt"/>
</dbReference>
<evidence type="ECO:0000256" key="3">
    <source>
        <dbReference type="ARBA" id="ARBA00038122"/>
    </source>
</evidence>
<evidence type="ECO:0000313" key="7">
    <source>
        <dbReference type="Proteomes" id="UP000215902"/>
    </source>
</evidence>
<evidence type="ECO:0000313" key="6">
    <source>
        <dbReference type="EMBL" id="PAA80414.1"/>
    </source>
</evidence>
<evidence type="ECO:0000256" key="4">
    <source>
        <dbReference type="PROSITE-ProRule" id="PRU00023"/>
    </source>
</evidence>
<evidence type="ECO:0000256" key="5">
    <source>
        <dbReference type="SAM" id="MobiDB-lite"/>
    </source>
</evidence>
<dbReference type="PROSITE" id="PS50088">
    <property type="entry name" value="ANK_REPEAT"/>
    <property type="match status" value="1"/>
</dbReference>
<feature type="compositionally biased region" description="Low complexity" evidence="5">
    <location>
        <begin position="85"/>
        <end position="101"/>
    </location>
</feature>
<dbReference type="AlphaFoldDB" id="A0A267G4U2"/>
<sequence length="427" mass="45497">MDLENVEMQPDLDIVNTNDPVSSNKENIPSNESHAPAEPEVSEAPPEPSLPAMITIEPPSPSIVEMSDNPLHAEANSTKSESVTEAAENALAAASSTPTLTVRERVREFTSRAGGGDQPDGNSLSSSHSSIRGAFEKDDKEWILAASAADINAMRKMLATVGGSTGSGGNSCKRMVNYRFPFNGFTALHFAAKLDNTRCCQFLLKNGADPDAKTYAGQTPLHLAYLQECRKAVELLLKQPCRASHTPDYSGKLPHELTRNREAFSDILYKSTAPAMEKRGSFLGELPSNRSYRGDDGGSFHGAIAGGGGGGGAAALSSSWLSGVRASFRGKSGSQPKLSHQTGRVASSPAAATIAAATILLTRSKRTHSTTHQQQPPPPPPGQLGGSILDRLAGPDSQHHQHHHHKLPWRAHSDAKKKQSRLSKKTL</sequence>
<feature type="compositionally biased region" description="Polar residues" evidence="5">
    <location>
        <begin position="332"/>
        <end position="345"/>
    </location>
</feature>
<dbReference type="Gene3D" id="1.25.40.20">
    <property type="entry name" value="Ankyrin repeat-containing domain"/>
    <property type="match status" value="1"/>
</dbReference>
<dbReference type="SMART" id="SM00248">
    <property type="entry name" value="ANK"/>
    <property type="match status" value="2"/>
</dbReference>
<dbReference type="OrthoDB" id="60433at2759"/>
<protein>
    <submittedName>
        <fullName evidence="6">Uncharacterized protein</fullName>
    </submittedName>
</protein>
<feature type="compositionally biased region" description="Polar residues" evidence="5">
    <location>
        <begin position="15"/>
        <end position="31"/>
    </location>
</feature>
<feature type="compositionally biased region" description="Low complexity" evidence="5">
    <location>
        <begin position="32"/>
        <end position="44"/>
    </location>
</feature>
<dbReference type="Proteomes" id="UP000215902">
    <property type="component" value="Unassembled WGS sequence"/>
</dbReference>
<keyword evidence="1" id="KW-0677">Repeat</keyword>
<feature type="compositionally biased region" description="Basic residues" evidence="5">
    <location>
        <begin position="418"/>
        <end position="427"/>
    </location>
</feature>
<dbReference type="Pfam" id="PF12796">
    <property type="entry name" value="Ank_2"/>
    <property type="match status" value="1"/>
</dbReference>
<comment type="similarity">
    <text evidence="3">Belongs to the SOWAH family.</text>
</comment>
<feature type="repeat" description="ANK" evidence="4">
    <location>
        <begin position="183"/>
        <end position="215"/>
    </location>
</feature>
<accession>A0A267G4U2</accession>
<dbReference type="InterPro" id="IPR036770">
    <property type="entry name" value="Ankyrin_rpt-contain_sf"/>
</dbReference>
<feature type="region of interest" description="Disordered" evidence="5">
    <location>
        <begin position="328"/>
        <end position="350"/>
    </location>
</feature>
<proteinExistence type="inferred from homology"/>
<comment type="caution">
    <text evidence="6">The sequence shown here is derived from an EMBL/GenBank/DDBJ whole genome shotgun (WGS) entry which is preliminary data.</text>
</comment>
<dbReference type="PANTHER" id="PTHR14491">
    <property type="entry name" value="SOSONDOWAH, ISOFORM G"/>
    <property type="match status" value="1"/>
</dbReference>
<dbReference type="SUPFAM" id="SSF48403">
    <property type="entry name" value="Ankyrin repeat"/>
    <property type="match status" value="1"/>
</dbReference>
<feature type="region of interest" description="Disordered" evidence="5">
    <location>
        <begin position="365"/>
        <end position="427"/>
    </location>
</feature>